<sequence length="189" mass="20850">MTVKISTGVVRISYANIWAPKETPSGTMKYSCSLLIRKDDKKTLAKISEALKQVKNDSASKEKWGKVVKELHMPIRDGDTDRPGDPNYEDCYFINANANEDRAPKIVDRDRNEILDKSEVYSGCYCQAVITFYPYAASGNKGIGCGLQGLRKIKDGEPLSGSVVTDSDFSDEDIEDDAFGGNSSVDDLF</sequence>
<dbReference type="InterPro" id="IPR022595">
    <property type="entry name" value="Enc34_ssDNA-bd"/>
</dbReference>
<name>A0A1G9QVR9_9FIRM</name>
<dbReference type="Proteomes" id="UP000199309">
    <property type="component" value="Unassembled WGS sequence"/>
</dbReference>
<dbReference type="EMBL" id="FNHQ01000002">
    <property type="protein sequence ID" value="SDM14355.1"/>
    <property type="molecule type" value="Genomic_DNA"/>
</dbReference>
<protein>
    <recommendedName>
        <fullName evidence="4">DUF2815 family protein</fullName>
    </recommendedName>
</protein>
<evidence type="ECO:0000313" key="3">
    <source>
        <dbReference type="Proteomes" id="UP000199309"/>
    </source>
</evidence>
<dbReference type="Pfam" id="PF10991">
    <property type="entry name" value="Enc34_ssDNA-bd"/>
    <property type="match status" value="1"/>
</dbReference>
<evidence type="ECO:0000256" key="1">
    <source>
        <dbReference type="SAM" id="MobiDB-lite"/>
    </source>
</evidence>
<dbReference type="STRING" id="349095.SAMN05660299_00277"/>
<dbReference type="SUPFAM" id="SSF50249">
    <property type="entry name" value="Nucleic acid-binding proteins"/>
    <property type="match status" value="1"/>
</dbReference>
<gene>
    <name evidence="2" type="ORF">SAMN05660299_00277</name>
</gene>
<evidence type="ECO:0008006" key="4">
    <source>
        <dbReference type="Google" id="ProtNLM"/>
    </source>
</evidence>
<dbReference type="RefSeq" id="WP_091647521.1">
    <property type="nucleotide sequence ID" value="NZ_FNHQ01000002.1"/>
</dbReference>
<dbReference type="Gene3D" id="2.40.50.140">
    <property type="entry name" value="Nucleic acid-binding proteins"/>
    <property type="match status" value="1"/>
</dbReference>
<reference evidence="2 3" key="1">
    <citation type="submission" date="2016-10" db="EMBL/GenBank/DDBJ databases">
        <authorList>
            <person name="de Groot N.N."/>
        </authorList>
    </citation>
    <scope>NUCLEOTIDE SEQUENCE [LARGE SCALE GENOMIC DNA]</scope>
    <source>
        <strain evidence="2 3">DSM 16981</strain>
    </source>
</reference>
<proteinExistence type="predicted"/>
<feature type="compositionally biased region" description="Acidic residues" evidence="1">
    <location>
        <begin position="168"/>
        <end position="178"/>
    </location>
</feature>
<accession>A0A1G9QVR9</accession>
<evidence type="ECO:0000313" key="2">
    <source>
        <dbReference type="EMBL" id="SDM14355.1"/>
    </source>
</evidence>
<feature type="region of interest" description="Disordered" evidence="1">
    <location>
        <begin position="155"/>
        <end position="189"/>
    </location>
</feature>
<dbReference type="OrthoDB" id="9786575at2"/>
<organism evidence="2 3">
    <name type="scientific">Megasphaera paucivorans</name>
    <dbReference type="NCBI Taxonomy" id="349095"/>
    <lineage>
        <taxon>Bacteria</taxon>
        <taxon>Bacillati</taxon>
        <taxon>Bacillota</taxon>
        <taxon>Negativicutes</taxon>
        <taxon>Veillonellales</taxon>
        <taxon>Veillonellaceae</taxon>
        <taxon>Megasphaera</taxon>
    </lineage>
</organism>
<keyword evidence="3" id="KW-1185">Reference proteome</keyword>
<dbReference type="InterPro" id="IPR012340">
    <property type="entry name" value="NA-bd_OB-fold"/>
</dbReference>
<dbReference type="AlphaFoldDB" id="A0A1G9QVR9"/>